<evidence type="ECO:0000256" key="1">
    <source>
        <dbReference type="ARBA" id="ARBA00009998"/>
    </source>
</evidence>
<keyword evidence="3" id="KW-0540">Nuclease</keyword>
<dbReference type="EC" id="3.1.11.6" evidence="6"/>
<dbReference type="GO" id="GO:0006308">
    <property type="term" value="P:DNA catabolic process"/>
    <property type="evidence" value="ECO:0007669"/>
    <property type="project" value="UniProtKB-UniRule"/>
</dbReference>
<dbReference type="AlphaFoldDB" id="A0A953M2W7"/>
<comment type="similarity">
    <text evidence="1">Belongs to the XseB family.</text>
</comment>
<dbReference type="InterPro" id="IPR003761">
    <property type="entry name" value="Exonuc_VII_S"/>
</dbReference>
<evidence type="ECO:0000256" key="5">
    <source>
        <dbReference type="ARBA" id="ARBA00022839"/>
    </source>
</evidence>
<name>A0A953M2W7_9BACT</name>
<keyword evidence="2" id="KW-0963">Cytoplasm</keyword>
<dbReference type="EMBL" id="JAIOIV010000132">
    <property type="protein sequence ID" value="MBZ0157974.1"/>
    <property type="molecule type" value="Genomic_DNA"/>
</dbReference>
<organism evidence="8 9">
    <name type="scientific">Candidatus Nitrobium versatile</name>
    <dbReference type="NCBI Taxonomy" id="2884831"/>
    <lineage>
        <taxon>Bacteria</taxon>
        <taxon>Pseudomonadati</taxon>
        <taxon>Nitrospirota</taxon>
        <taxon>Nitrospiria</taxon>
        <taxon>Nitrospirales</taxon>
        <taxon>Nitrospiraceae</taxon>
        <taxon>Candidatus Nitrobium</taxon>
    </lineage>
</organism>
<evidence type="ECO:0000256" key="3">
    <source>
        <dbReference type="ARBA" id="ARBA00022722"/>
    </source>
</evidence>
<evidence type="ECO:0000313" key="8">
    <source>
        <dbReference type="EMBL" id="MBZ0157974.1"/>
    </source>
</evidence>
<evidence type="ECO:0000313" key="9">
    <source>
        <dbReference type="Proteomes" id="UP000705867"/>
    </source>
</evidence>
<dbReference type="Pfam" id="PF02609">
    <property type="entry name" value="Exonuc_VII_S"/>
    <property type="match status" value="1"/>
</dbReference>
<dbReference type="SUPFAM" id="SSF116842">
    <property type="entry name" value="XseB-like"/>
    <property type="match status" value="1"/>
</dbReference>
<dbReference type="Proteomes" id="UP000705867">
    <property type="component" value="Unassembled WGS sequence"/>
</dbReference>
<keyword evidence="5" id="KW-0269">Exonuclease</keyword>
<evidence type="ECO:0000256" key="4">
    <source>
        <dbReference type="ARBA" id="ARBA00022801"/>
    </source>
</evidence>
<dbReference type="Gene3D" id="1.10.287.1040">
    <property type="entry name" value="Exonuclease VII, small subunit"/>
    <property type="match status" value="1"/>
</dbReference>
<dbReference type="GO" id="GO:0008855">
    <property type="term" value="F:exodeoxyribonuclease VII activity"/>
    <property type="evidence" value="ECO:0007669"/>
    <property type="project" value="UniProtKB-UniRule"/>
</dbReference>
<evidence type="ECO:0000256" key="7">
    <source>
        <dbReference type="SAM" id="MobiDB-lite"/>
    </source>
</evidence>
<keyword evidence="4 8" id="KW-0378">Hydrolase</keyword>
<proteinExistence type="inferred from homology"/>
<evidence type="ECO:0000256" key="2">
    <source>
        <dbReference type="ARBA" id="ARBA00022490"/>
    </source>
</evidence>
<sequence>MGKSRQITYRQALTELEQIVGEIEAEDIDVDILAEKVRRATFLITFCRGRLRNAEDEVKKALSGPPEQPEERTEQQEPGGLF</sequence>
<reference evidence="8" key="2">
    <citation type="submission" date="2021-08" db="EMBL/GenBank/DDBJ databases">
        <authorList>
            <person name="Dalcin Martins P."/>
        </authorList>
    </citation>
    <scope>NUCLEOTIDE SEQUENCE</scope>
    <source>
        <strain evidence="8">MAG_39</strain>
    </source>
</reference>
<protein>
    <recommendedName>
        <fullName evidence="6">Exodeoxyribonuclease VII small subunit</fullName>
        <ecNumber evidence="6">3.1.11.6</ecNumber>
    </recommendedName>
</protein>
<reference evidence="8" key="1">
    <citation type="journal article" date="2021" name="bioRxiv">
        <title>Unraveling nitrogen, sulfur and carbon metabolic pathways and microbial community transcriptional responses to substrate deprivation and toxicity stresses in a bioreactor mimicking anoxic brackish coastal sediment conditions.</title>
        <authorList>
            <person name="Martins P.D."/>
            <person name="Echeveste M.J."/>
            <person name="Arshad A."/>
            <person name="Kurth J."/>
            <person name="Ouboter H."/>
            <person name="Jetten M.S.M."/>
            <person name="Welte C.U."/>
        </authorList>
    </citation>
    <scope>NUCLEOTIDE SEQUENCE</scope>
    <source>
        <strain evidence="8">MAG_39</strain>
    </source>
</reference>
<dbReference type="GO" id="GO:0009318">
    <property type="term" value="C:exodeoxyribonuclease VII complex"/>
    <property type="evidence" value="ECO:0007669"/>
    <property type="project" value="UniProtKB-UniRule"/>
</dbReference>
<accession>A0A953M2W7</accession>
<gene>
    <name evidence="8" type="primary">xseB</name>
    <name evidence="8" type="ORF">K8I29_17395</name>
</gene>
<evidence type="ECO:0000256" key="6">
    <source>
        <dbReference type="NCBIfam" id="TIGR01280"/>
    </source>
</evidence>
<dbReference type="InterPro" id="IPR037004">
    <property type="entry name" value="Exonuc_VII_ssu_sf"/>
</dbReference>
<dbReference type="NCBIfam" id="TIGR01280">
    <property type="entry name" value="xseB"/>
    <property type="match status" value="1"/>
</dbReference>
<feature type="region of interest" description="Disordered" evidence="7">
    <location>
        <begin position="56"/>
        <end position="82"/>
    </location>
</feature>
<comment type="caution">
    <text evidence="8">The sequence shown here is derived from an EMBL/GenBank/DDBJ whole genome shotgun (WGS) entry which is preliminary data.</text>
</comment>